<dbReference type="InterPro" id="IPR003171">
    <property type="entry name" value="Mehydrof_redctse-like"/>
</dbReference>
<accession>X0ZGW1</accession>
<comment type="caution">
    <text evidence="6">The sequence shown here is derived from an EMBL/GenBank/DDBJ whole genome shotgun (WGS) entry which is preliminary data.</text>
</comment>
<feature type="non-terminal residue" evidence="6">
    <location>
        <position position="94"/>
    </location>
</feature>
<evidence type="ECO:0000256" key="3">
    <source>
        <dbReference type="ARBA" id="ARBA00022630"/>
    </source>
</evidence>
<dbReference type="InterPro" id="IPR029041">
    <property type="entry name" value="FAD-linked_oxidoreductase-like"/>
</dbReference>
<dbReference type="Pfam" id="PF02219">
    <property type="entry name" value="MTHFR"/>
    <property type="match status" value="1"/>
</dbReference>
<evidence type="ECO:0000256" key="2">
    <source>
        <dbReference type="ARBA" id="ARBA00004777"/>
    </source>
</evidence>
<dbReference type="GO" id="GO:0035999">
    <property type="term" value="P:tetrahydrofolate interconversion"/>
    <property type="evidence" value="ECO:0007669"/>
    <property type="project" value="UniProtKB-UniPathway"/>
</dbReference>
<dbReference type="AlphaFoldDB" id="X0ZGW1"/>
<dbReference type="Gene3D" id="3.20.20.220">
    <property type="match status" value="1"/>
</dbReference>
<name>X0ZGW1_9ZZZZ</name>
<dbReference type="EMBL" id="BART01008736">
    <property type="protein sequence ID" value="GAG57387.1"/>
    <property type="molecule type" value="Genomic_DNA"/>
</dbReference>
<dbReference type="GO" id="GO:0004489">
    <property type="term" value="F:methylenetetrahydrofolate reductase [NAD(P)H] activity"/>
    <property type="evidence" value="ECO:0007669"/>
    <property type="project" value="InterPro"/>
</dbReference>
<dbReference type="UniPathway" id="UPA00193"/>
<gene>
    <name evidence="6" type="ORF">S01H4_19571</name>
</gene>
<dbReference type="SUPFAM" id="SSF51730">
    <property type="entry name" value="FAD-linked oxidoreductase"/>
    <property type="match status" value="1"/>
</dbReference>
<reference evidence="6" key="1">
    <citation type="journal article" date="2014" name="Front. Microbiol.">
        <title>High frequency of phylogenetically diverse reductive dehalogenase-homologous genes in deep subseafloor sedimentary metagenomes.</title>
        <authorList>
            <person name="Kawai M."/>
            <person name="Futagami T."/>
            <person name="Toyoda A."/>
            <person name="Takaki Y."/>
            <person name="Nishi S."/>
            <person name="Hori S."/>
            <person name="Arai W."/>
            <person name="Tsubouchi T."/>
            <person name="Morono Y."/>
            <person name="Uchiyama I."/>
            <person name="Ito T."/>
            <person name="Fujiyama A."/>
            <person name="Inagaki F."/>
            <person name="Takami H."/>
        </authorList>
    </citation>
    <scope>NUCLEOTIDE SEQUENCE</scope>
    <source>
        <strain evidence="6">Expedition CK06-06</strain>
    </source>
</reference>
<keyword evidence="4" id="KW-0274">FAD</keyword>
<evidence type="ECO:0000256" key="1">
    <source>
        <dbReference type="ARBA" id="ARBA00001974"/>
    </source>
</evidence>
<organism evidence="6">
    <name type="scientific">marine sediment metagenome</name>
    <dbReference type="NCBI Taxonomy" id="412755"/>
    <lineage>
        <taxon>unclassified sequences</taxon>
        <taxon>metagenomes</taxon>
        <taxon>ecological metagenomes</taxon>
    </lineage>
</organism>
<protein>
    <submittedName>
        <fullName evidence="6">Uncharacterized protein</fullName>
    </submittedName>
</protein>
<keyword evidence="5" id="KW-0560">Oxidoreductase</keyword>
<evidence type="ECO:0000256" key="4">
    <source>
        <dbReference type="ARBA" id="ARBA00022827"/>
    </source>
</evidence>
<comment type="pathway">
    <text evidence="2">One-carbon metabolism; tetrahydrofolate interconversion.</text>
</comment>
<evidence type="ECO:0000256" key="5">
    <source>
        <dbReference type="ARBA" id="ARBA00023002"/>
    </source>
</evidence>
<evidence type="ECO:0000313" key="6">
    <source>
        <dbReference type="EMBL" id="GAG57387.1"/>
    </source>
</evidence>
<keyword evidence="3" id="KW-0285">Flavoprotein</keyword>
<proteinExistence type="predicted"/>
<dbReference type="GO" id="GO:0006555">
    <property type="term" value="P:methionine metabolic process"/>
    <property type="evidence" value="ECO:0007669"/>
    <property type="project" value="InterPro"/>
</dbReference>
<sequence>MSFKEKLKTKKFIKTIEFDLPPKMKLEDGFDTIEEMIADDNIDAINITDSPGGHYRINSIALAVLLRERTDIPIISHLTCRDRNVIGLRGNILA</sequence>
<comment type="cofactor">
    <cofactor evidence="1">
        <name>FAD</name>
        <dbReference type="ChEBI" id="CHEBI:57692"/>
    </cofactor>
</comment>